<evidence type="ECO:0000256" key="1">
    <source>
        <dbReference type="SAM" id="Phobius"/>
    </source>
</evidence>
<keyword evidence="1" id="KW-1133">Transmembrane helix</keyword>
<gene>
    <name evidence="2" type="ORF">K458DRAFT_485980</name>
</gene>
<proteinExistence type="predicted"/>
<protein>
    <submittedName>
        <fullName evidence="2">Uncharacterized protein</fullName>
    </submittedName>
</protein>
<keyword evidence="1" id="KW-0812">Transmembrane</keyword>
<evidence type="ECO:0000313" key="2">
    <source>
        <dbReference type="EMBL" id="KAF2686835.1"/>
    </source>
</evidence>
<evidence type="ECO:0000313" key="3">
    <source>
        <dbReference type="Proteomes" id="UP000799291"/>
    </source>
</evidence>
<accession>A0A6G1J9J8</accession>
<reference evidence="2" key="1">
    <citation type="journal article" date="2020" name="Stud. Mycol.">
        <title>101 Dothideomycetes genomes: a test case for predicting lifestyles and emergence of pathogens.</title>
        <authorList>
            <person name="Haridas S."/>
            <person name="Albert R."/>
            <person name="Binder M."/>
            <person name="Bloem J."/>
            <person name="Labutti K."/>
            <person name="Salamov A."/>
            <person name="Andreopoulos B."/>
            <person name="Baker S."/>
            <person name="Barry K."/>
            <person name="Bills G."/>
            <person name="Bluhm B."/>
            <person name="Cannon C."/>
            <person name="Castanera R."/>
            <person name="Culley D."/>
            <person name="Daum C."/>
            <person name="Ezra D."/>
            <person name="Gonzalez J."/>
            <person name="Henrissat B."/>
            <person name="Kuo A."/>
            <person name="Liang C."/>
            <person name="Lipzen A."/>
            <person name="Lutzoni F."/>
            <person name="Magnuson J."/>
            <person name="Mondo S."/>
            <person name="Nolan M."/>
            <person name="Ohm R."/>
            <person name="Pangilinan J."/>
            <person name="Park H.-J."/>
            <person name="Ramirez L."/>
            <person name="Alfaro M."/>
            <person name="Sun H."/>
            <person name="Tritt A."/>
            <person name="Yoshinaga Y."/>
            <person name="Zwiers L.-H."/>
            <person name="Turgeon B."/>
            <person name="Goodwin S."/>
            <person name="Spatafora J."/>
            <person name="Crous P."/>
            <person name="Grigoriev I."/>
        </authorList>
    </citation>
    <scope>NUCLEOTIDE SEQUENCE</scope>
    <source>
        <strain evidence="2">CBS 122367</strain>
    </source>
</reference>
<organism evidence="2 3">
    <name type="scientific">Lentithecium fluviatile CBS 122367</name>
    <dbReference type="NCBI Taxonomy" id="1168545"/>
    <lineage>
        <taxon>Eukaryota</taxon>
        <taxon>Fungi</taxon>
        <taxon>Dikarya</taxon>
        <taxon>Ascomycota</taxon>
        <taxon>Pezizomycotina</taxon>
        <taxon>Dothideomycetes</taxon>
        <taxon>Pleosporomycetidae</taxon>
        <taxon>Pleosporales</taxon>
        <taxon>Massarineae</taxon>
        <taxon>Lentitheciaceae</taxon>
        <taxon>Lentithecium</taxon>
    </lineage>
</organism>
<feature type="transmembrane region" description="Helical" evidence="1">
    <location>
        <begin position="58"/>
        <end position="79"/>
    </location>
</feature>
<keyword evidence="3" id="KW-1185">Reference proteome</keyword>
<name>A0A6G1J9J8_9PLEO</name>
<keyword evidence="1" id="KW-0472">Membrane</keyword>
<dbReference type="Proteomes" id="UP000799291">
    <property type="component" value="Unassembled WGS sequence"/>
</dbReference>
<dbReference type="EMBL" id="MU005576">
    <property type="protein sequence ID" value="KAF2686835.1"/>
    <property type="molecule type" value="Genomic_DNA"/>
</dbReference>
<sequence length="376" mass="41705">MVRLLVPAGEGQHSMCTRKPEPHSASMTIPSIIHMAPTCAGITRVTRKILRWPLPNSWYSTGITTVILAPVVVYSFTALHSVKKSAYKKEGIQMIPGQLWERSQSWTMDDGIVAGGALGLIASFRYGRIRYALDALTPLKRSLGHLSVAVCGAAVGSVCMGLGTRVHDPYWDPYKAAMRRLSHDPGFMESLTLRERTYVGSWAKEAGEEVSTPLHHTDRSSRATWLTPAVFQTLYDSKPPSNPPLLWNSDPSSPETPIDRKQVMLREADMEQSHGEERETASAQCAVLMLLKHILNDLARQEAQTNPRFDMAVPLASLTPRAPSKLGHSPRVSAEWIHNVREHLVGYGQQNPQGGERVNFILNGVETLKREFEGQI</sequence>
<dbReference type="AlphaFoldDB" id="A0A6G1J9J8"/>